<comment type="caution">
    <text evidence="3">The sequence shown here is derived from an EMBL/GenBank/DDBJ whole genome shotgun (WGS) entry which is preliminary data.</text>
</comment>
<dbReference type="Proteomes" id="UP000251075">
    <property type="component" value="Unassembled WGS sequence"/>
</dbReference>
<accession>A0A364P0V9</accession>
<feature type="domain" description="Flagellar protein FlgJ N-terminal" evidence="2">
    <location>
        <begin position="48"/>
        <end position="84"/>
    </location>
</feature>
<evidence type="ECO:0000313" key="4">
    <source>
        <dbReference type="Proteomes" id="UP000251075"/>
    </source>
</evidence>
<gene>
    <name evidence="3" type="ORF">CU669_05775</name>
</gene>
<dbReference type="RefSeq" id="WP_112142873.1">
    <property type="nucleotide sequence ID" value="NZ_PGTO01000003.1"/>
</dbReference>
<organism evidence="3 4">
    <name type="scientific">Paramagnetospirillum kuznetsovii</name>
    <dbReference type="NCBI Taxonomy" id="2053833"/>
    <lineage>
        <taxon>Bacteria</taxon>
        <taxon>Pseudomonadati</taxon>
        <taxon>Pseudomonadota</taxon>
        <taxon>Alphaproteobacteria</taxon>
        <taxon>Rhodospirillales</taxon>
        <taxon>Magnetospirillaceae</taxon>
        <taxon>Paramagnetospirillum</taxon>
    </lineage>
</organism>
<keyword evidence="4" id="KW-1185">Reference proteome</keyword>
<evidence type="ECO:0000259" key="2">
    <source>
        <dbReference type="Pfam" id="PF10135"/>
    </source>
</evidence>
<dbReference type="Pfam" id="PF10135">
    <property type="entry name" value="Rod-binding"/>
    <property type="match status" value="1"/>
</dbReference>
<sequence>MTAAITPSFDSYDMAPKPPPMVKSADKATAQKVGRQFEAQFVSQMFQHMFEGIKTDGVFGGGSGEEMFRSLLVDEYGKMVANRGTANNPNASGFGIGAAVQKMLLKHQEVQ</sequence>
<proteinExistence type="predicted"/>
<evidence type="ECO:0000256" key="1">
    <source>
        <dbReference type="SAM" id="MobiDB-lite"/>
    </source>
</evidence>
<name>A0A364P0V9_9PROT</name>
<dbReference type="OrthoDB" id="7862954at2"/>
<dbReference type="InterPro" id="IPR019301">
    <property type="entry name" value="Flagellar_prot_FlgJ_N"/>
</dbReference>
<feature type="region of interest" description="Disordered" evidence="1">
    <location>
        <begin position="1"/>
        <end position="23"/>
    </location>
</feature>
<evidence type="ECO:0000313" key="3">
    <source>
        <dbReference type="EMBL" id="RAU22890.1"/>
    </source>
</evidence>
<dbReference type="AlphaFoldDB" id="A0A364P0V9"/>
<protein>
    <submittedName>
        <fullName evidence="3">Chemotaxis protein chel</fullName>
    </submittedName>
</protein>
<reference evidence="3 4" key="1">
    <citation type="submission" date="2017-11" db="EMBL/GenBank/DDBJ databases">
        <title>Draft genome sequence of magnetotactic bacterium Magnetospirillum kuznetsovii LBB-42.</title>
        <authorList>
            <person name="Grouzdev D.S."/>
            <person name="Rysina M.S."/>
            <person name="Baslerov R.V."/>
            <person name="Koziaeva V."/>
        </authorList>
    </citation>
    <scope>NUCLEOTIDE SEQUENCE [LARGE SCALE GENOMIC DNA]</scope>
    <source>
        <strain evidence="3 4">LBB-42</strain>
    </source>
</reference>
<dbReference type="EMBL" id="PGTO01000003">
    <property type="protein sequence ID" value="RAU22890.1"/>
    <property type="molecule type" value="Genomic_DNA"/>
</dbReference>